<organism evidence="3 4">
    <name type="scientific">Striga asiatica</name>
    <name type="common">Asiatic witchweed</name>
    <name type="synonym">Buchnera asiatica</name>
    <dbReference type="NCBI Taxonomy" id="4170"/>
    <lineage>
        <taxon>Eukaryota</taxon>
        <taxon>Viridiplantae</taxon>
        <taxon>Streptophyta</taxon>
        <taxon>Embryophyta</taxon>
        <taxon>Tracheophyta</taxon>
        <taxon>Spermatophyta</taxon>
        <taxon>Magnoliopsida</taxon>
        <taxon>eudicotyledons</taxon>
        <taxon>Gunneridae</taxon>
        <taxon>Pentapetalae</taxon>
        <taxon>asterids</taxon>
        <taxon>lamiids</taxon>
        <taxon>Lamiales</taxon>
        <taxon>Orobanchaceae</taxon>
        <taxon>Buchnereae</taxon>
        <taxon>Striga</taxon>
    </lineage>
</organism>
<feature type="signal peptide" evidence="2">
    <location>
        <begin position="1"/>
        <end position="19"/>
    </location>
</feature>
<evidence type="ECO:0000313" key="3">
    <source>
        <dbReference type="EMBL" id="GER37835.1"/>
    </source>
</evidence>
<protein>
    <submittedName>
        <fullName evidence="3">Alcohol dehydrogenase 1</fullName>
    </submittedName>
</protein>
<reference evidence="4" key="1">
    <citation type="journal article" date="2019" name="Curr. Biol.">
        <title>Genome Sequence of Striga asiatica Provides Insight into the Evolution of Plant Parasitism.</title>
        <authorList>
            <person name="Yoshida S."/>
            <person name="Kim S."/>
            <person name="Wafula E.K."/>
            <person name="Tanskanen J."/>
            <person name="Kim Y.M."/>
            <person name="Honaas L."/>
            <person name="Yang Z."/>
            <person name="Spallek T."/>
            <person name="Conn C.E."/>
            <person name="Ichihashi Y."/>
            <person name="Cheong K."/>
            <person name="Cui S."/>
            <person name="Der J.P."/>
            <person name="Gundlach H."/>
            <person name="Jiao Y."/>
            <person name="Hori C."/>
            <person name="Ishida J.K."/>
            <person name="Kasahara H."/>
            <person name="Kiba T."/>
            <person name="Kim M.S."/>
            <person name="Koo N."/>
            <person name="Laohavisit A."/>
            <person name="Lee Y.H."/>
            <person name="Lumba S."/>
            <person name="McCourt P."/>
            <person name="Mortimer J.C."/>
            <person name="Mutuku J.M."/>
            <person name="Nomura T."/>
            <person name="Sasaki-Sekimoto Y."/>
            <person name="Seto Y."/>
            <person name="Wang Y."/>
            <person name="Wakatake T."/>
            <person name="Sakakibara H."/>
            <person name="Demura T."/>
            <person name="Yamaguchi S."/>
            <person name="Yoneyama K."/>
            <person name="Manabe R.I."/>
            <person name="Nelson D.C."/>
            <person name="Schulman A.H."/>
            <person name="Timko M.P."/>
            <person name="dePamphilis C.W."/>
            <person name="Choi D."/>
            <person name="Shirasu K."/>
        </authorList>
    </citation>
    <scope>NUCLEOTIDE SEQUENCE [LARGE SCALE GENOMIC DNA]</scope>
    <source>
        <strain evidence="4">cv. UVA1</strain>
    </source>
</reference>
<dbReference type="AlphaFoldDB" id="A0A5A7PY89"/>
<evidence type="ECO:0000313" key="4">
    <source>
        <dbReference type="Proteomes" id="UP000325081"/>
    </source>
</evidence>
<name>A0A5A7PY89_STRAF</name>
<evidence type="ECO:0000256" key="1">
    <source>
        <dbReference type="SAM" id="MobiDB-lite"/>
    </source>
</evidence>
<sequence>MAIFLFVVAILSLARVVVSVVMLRLSPIAEPAVDAAGEPLTRAEPGSLVLPILLPDGGRCSGGGAGSGDGEHPKGVPDVRGGWGHSPHGLSRDEARRLGQVGFSVGARFGRRGAGGVLPEALLHVGAGGGAVFRMEPMNGPDPGPGSG</sequence>
<comment type="caution">
    <text evidence="3">The sequence shown here is derived from an EMBL/GenBank/DDBJ whole genome shotgun (WGS) entry which is preliminary data.</text>
</comment>
<proteinExistence type="predicted"/>
<keyword evidence="4" id="KW-1185">Reference proteome</keyword>
<dbReference type="Proteomes" id="UP000325081">
    <property type="component" value="Unassembled WGS sequence"/>
</dbReference>
<feature type="region of interest" description="Disordered" evidence="1">
    <location>
        <begin position="60"/>
        <end position="95"/>
    </location>
</feature>
<evidence type="ECO:0000256" key="2">
    <source>
        <dbReference type="SAM" id="SignalP"/>
    </source>
</evidence>
<dbReference type="EMBL" id="BKCP01005405">
    <property type="protein sequence ID" value="GER37835.1"/>
    <property type="molecule type" value="Genomic_DNA"/>
</dbReference>
<accession>A0A5A7PY89</accession>
<feature type="chain" id="PRO_5022953396" evidence="2">
    <location>
        <begin position="20"/>
        <end position="148"/>
    </location>
</feature>
<gene>
    <name evidence="3" type="ORF">STAS_14261</name>
</gene>
<keyword evidence="2" id="KW-0732">Signal</keyword>